<comment type="caution">
    <text evidence="6">The sequence shown here is derived from an EMBL/GenBank/DDBJ whole genome shotgun (WGS) entry which is preliminary data.</text>
</comment>
<organism evidence="6 7">
    <name type="scientific">Suillus fuscotomentosus</name>
    <dbReference type="NCBI Taxonomy" id="1912939"/>
    <lineage>
        <taxon>Eukaryota</taxon>
        <taxon>Fungi</taxon>
        <taxon>Dikarya</taxon>
        <taxon>Basidiomycota</taxon>
        <taxon>Agaricomycotina</taxon>
        <taxon>Agaricomycetes</taxon>
        <taxon>Agaricomycetidae</taxon>
        <taxon>Boletales</taxon>
        <taxon>Suillineae</taxon>
        <taxon>Suillaceae</taxon>
        <taxon>Suillus</taxon>
    </lineage>
</organism>
<proteinExistence type="inferred from homology"/>
<evidence type="ECO:0000256" key="2">
    <source>
        <dbReference type="ARBA" id="ARBA00022980"/>
    </source>
</evidence>
<dbReference type="InterPro" id="IPR036823">
    <property type="entry name" value="Ribosomal_uS7_dom_sf"/>
</dbReference>
<evidence type="ECO:0000256" key="4">
    <source>
        <dbReference type="SAM" id="MobiDB-lite"/>
    </source>
</evidence>
<reference evidence="6" key="1">
    <citation type="journal article" date="2020" name="New Phytol.">
        <title>Comparative genomics reveals dynamic genome evolution in host specialist ectomycorrhizal fungi.</title>
        <authorList>
            <person name="Lofgren L.A."/>
            <person name="Nguyen N.H."/>
            <person name="Vilgalys R."/>
            <person name="Ruytinx J."/>
            <person name="Liao H.L."/>
            <person name="Branco S."/>
            <person name="Kuo A."/>
            <person name="LaButti K."/>
            <person name="Lipzen A."/>
            <person name="Andreopoulos W."/>
            <person name="Pangilinan J."/>
            <person name="Riley R."/>
            <person name="Hundley H."/>
            <person name="Na H."/>
            <person name="Barry K."/>
            <person name="Grigoriev I.V."/>
            <person name="Stajich J.E."/>
            <person name="Kennedy P.G."/>
        </authorList>
    </citation>
    <scope>NUCLEOTIDE SEQUENCE</scope>
    <source>
        <strain evidence="6">FC203</strain>
    </source>
</reference>
<dbReference type="Gene3D" id="1.10.455.10">
    <property type="entry name" value="Ribosomal protein S7 domain"/>
    <property type="match status" value="1"/>
</dbReference>
<keyword evidence="3" id="KW-0687">Ribonucleoprotein</keyword>
<dbReference type="EMBL" id="JABBWK010000001">
    <property type="protein sequence ID" value="KAG1908493.1"/>
    <property type="molecule type" value="Genomic_DNA"/>
</dbReference>
<dbReference type="Pfam" id="PF00177">
    <property type="entry name" value="Ribosomal_S7"/>
    <property type="match status" value="1"/>
</dbReference>
<keyword evidence="2" id="KW-0689">Ribosomal protein</keyword>
<dbReference type="RefSeq" id="XP_041234068.1">
    <property type="nucleotide sequence ID" value="XM_041365862.1"/>
</dbReference>
<feature type="region of interest" description="Disordered" evidence="4">
    <location>
        <begin position="58"/>
        <end position="79"/>
    </location>
</feature>
<sequence>MGSGKNAVKPAALTQKQRIRASIHTVLTVSKNNSGKTVEGRLAREITAIVNGDSKAVSDKELAHKQARENRGKSEDLHI</sequence>
<dbReference type="AlphaFoldDB" id="A0AAD4EPR1"/>
<evidence type="ECO:0000256" key="1">
    <source>
        <dbReference type="ARBA" id="ARBA00007151"/>
    </source>
</evidence>
<dbReference type="GO" id="GO:1990904">
    <property type="term" value="C:ribonucleoprotein complex"/>
    <property type="evidence" value="ECO:0007669"/>
    <property type="project" value="UniProtKB-KW"/>
</dbReference>
<evidence type="ECO:0000313" key="6">
    <source>
        <dbReference type="EMBL" id="KAG1908493.1"/>
    </source>
</evidence>
<feature type="domain" description="Small ribosomal subunit protein uS7" evidence="5">
    <location>
        <begin position="3"/>
        <end position="71"/>
    </location>
</feature>
<dbReference type="GeneID" id="64660160"/>
<dbReference type="Proteomes" id="UP001195769">
    <property type="component" value="Unassembled WGS sequence"/>
</dbReference>
<accession>A0AAD4EPR1</accession>
<gene>
    <name evidence="6" type="ORF">F5891DRAFT_1180013</name>
</gene>
<dbReference type="InterPro" id="IPR023798">
    <property type="entry name" value="Ribosomal_uS7_dom"/>
</dbReference>
<name>A0AAD4EPR1_9AGAM</name>
<evidence type="ECO:0000259" key="5">
    <source>
        <dbReference type="Pfam" id="PF00177"/>
    </source>
</evidence>
<dbReference type="SUPFAM" id="SSF47973">
    <property type="entry name" value="Ribosomal protein S7"/>
    <property type="match status" value="1"/>
</dbReference>
<keyword evidence="7" id="KW-1185">Reference proteome</keyword>
<comment type="similarity">
    <text evidence="1">Belongs to the universal ribosomal protein uS7 family.</text>
</comment>
<dbReference type="GO" id="GO:0005840">
    <property type="term" value="C:ribosome"/>
    <property type="evidence" value="ECO:0007669"/>
    <property type="project" value="UniProtKB-KW"/>
</dbReference>
<protein>
    <recommendedName>
        <fullName evidence="5">Small ribosomal subunit protein uS7 domain-containing protein</fullName>
    </recommendedName>
</protein>
<evidence type="ECO:0000256" key="3">
    <source>
        <dbReference type="ARBA" id="ARBA00023274"/>
    </source>
</evidence>
<evidence type="ECO:0000313" key="7">
    <source>
        <dbReference type="Proteomes" id="UP001195769"/>
    </source>
</evidence>